<feature type="compositionally biased region" description="Polar residues" evidence="1">
    <location>
        <begin position="40"/>
        <end position="55"/>
    </location>
</feature>
<organism evidence="2 3">
    <name type="scientific">Streptomyces kaempferi</name>
    <dbReference type="NCBI Taxonomy" id="333725"/>
    <lineage>
        <taxon>Bacteria</taxon>
        <taxon>Bacillati</taxon>
        <taxon>Actinomycetota</taxon>
        <taxon>Actinomycetes</taxon>
        <taxon>Kitasatosporales</taxon>
        <taxon>Streptomycetaceae</taxon>
        <taxon>Streptomyces</taxon>
    </lineage>
</organism>
<reference evidence="3" key="1">
    <citation type="journal article" date="2019" name="Int. J. Syst. Evol. Microbiol.">
        <title>The Global Catalogue of Microorganisms (GCM) 10K type strain sequencing project: providing services to taxonomists for standard genome sequencing and annotation.</title>
        <authorList>
            <consortium name="The Broad Institute Genomics Platform"/>
            <consortium name="The Broad Institute Genome Sequencing Center for Infectious Disease"/>
            <person name="Wu L."/>
            <person name="Ma J."/>
        </authorList>
    </citation>
    <scope>NUCLEOTIDE SEQUENCE [LARGE SCALE GENOMIC DNA]</scope>
    <source>
        <strain evidence="3">CGMCC 4.7020</strain>
    </source>
</reference>
<protein>
    <submittedName>
        <fullName evidence="2">Uncharacterized protein</fullName>
    </submittedName>
</protein>
<keyword evidence="3" id="KW-1185">Reference proteome</keyword>
<comment type="caution">
    <text evidence="2">The sequence shown here is derived from an EMBL/GenBank/DDBJ whole genome shotgun (WGS) entry which is preliminary data.</text>
</comment>
<proteinExistence type="predicted"/>
<accession>A0ABW3XNL8</accession>
<gene>
    <name evidence="2" type="ORF">ACFQ5X_35545</name>
</gene>
<name>A0ABW3XNL8_9ACTN</name>
<feature type="region of interest" description="Disordered" evidence="1">
    <location>
        <begin position="1"/>
        <end position="55"/>
    </location>
</feature>
<sequence>MTGNEERQTCADLNLDVQRRGHRLSQTQQVKPSSRDETHSAVSLTVEGTQQLDDV</sequence>
<evidence type="ECO:0000256" key="1">
    <source>
        <dbReference type="SAM" id="MobiDB-lite"/>
    </source>
</evidence>
<dbReference type="RefSeq" id="WP_381239994.1">
    <property type="nucleotide sequence ID" value="NZ_JBHSKH010000077.1"/>
</dbReference>
<dbReference type="EMBL" id="JBHTMM010000069">
    <property type="protein sequence ID" value="MFD1311123.1"/>
    <property type="molecule type" value="Genomic_DNA"/>
</dbReference>
<evidence type="ECO:0000313" key="3">
    <source>
        <dbReference type="Proteomes" id="UP001597058"/>
    </source>
</evidence>
<evidence type="ECO:0000313" key="2">
    <source>
        <dbReference type="EMBL" id="MFD1311123.1"/>
    </source>
</evidence>
<dbReference type="Proteomes" id="UP001597058">
    <property type="component" value="Unassembled WGS sequence"/>
</dbReference>